<dbReference type="InterPro" id="IPR001841">
    <property type="entry name" value="Znf_RING"/>
</dbReference>
<dbReference type="GO" id="GO:0016874">
    <property type="term" value="F:ligase activity"/>
    <property type="evidence" value="ECO:0007669"/>
    <property type="project" value="UniProtKB-KW"/>
</dbReference>
<evidence type="ECO:0000256" key="11">
    <source>
        <dbReference type="SAM" id="SignalP"/>
    </source>
</evidence>
<name>A0A0F7SR80_PHARH</name>
<feature type="transmembrane region" description="Helical" evidence="10">
    <location>
        <begin position="252"/>
        <end position="277"/>
    </location>
</feature>
<evidence type="ECO:0000259" key="12">
    <source>
        <dbReference type="PROSITE" id="PS50089"/>
    </source>
</evidence>
<feature type="region of interest" description="Disordered" evidence="9">
    <location>
        <begin position="396"/>
        <end position="446"/>
    </location>
</feature>
<feature type="compositionally biased region" description="Polar residues" evidence="9">
    <location>
        <begin position="586"/>
        <end position="618"/>
    </location>
</feature>
<feature type="region of interest" description="Disordered" evidence="9">
    <location>
        <begin position="344"/>
        <end position="368"/>
    </location>
</feature>
<reference evidence="13" key="1">
    <citation type="submission" date="2014-08" db="EMBL/GenBank/DDBJ databases">
        <authorList>
            <person name="Sharma Rahul"/>
            <person name="Thines Marco"/>
        </authorList>
    </citation>
    <scope>NUCLEOTIDE SEQUENCE</scope>
</reference>
<organism evidence="13">
    <name type="scientific">Phaffia rhodozyma</name>
    <name type="common">Yeast</name>
    <name type="synonym">Xanthophyllomyces dendrorhous</name>
    <dbReference type="NCBI Taxonomy" id="264483"/>
    <lineage>
        <taxon>Eukaryota</taxon>
        <taxon>Fungi</taxon>
        <taxon>Dikarya</taxon>
        <taxon>Basidiomycota</taxon>
        <taxon>Agaricomycotina</taxon>
        <taxon>Tremellomycetes</taxon>
        <taxon>Cystofilobasidiales</taxon>
        <taxon>Mrakiaceae</taxon>
        <taxon>Phaffia</taxon>
    </lineage>
</organism>
<dbReference type="Pfam" id="PF13639">
    <property type="entry name" value="zf-RING_2"/>
    <property type="match status" value="1"/>
</dbReference>
<dbReference type="InterPro" id="IPR051653">
    <property type="entry name" value="E3_ligase_sorting_rcpt"/>
</dbReference>
<protein>
    <submittedName>
        <fullName evidence="13">Predicted E3 ubiquitin ligase</fullName>
    </submittedName>
</protein>
<keyword evidence="6 10" id="KW-1133">Transmembrane helix</keyword>
<evidence type="ECO:0000256" key="3">
    <source>
        <dbReference type="ARBA" id="ARBA00022723"/>
    </source>
</evidence>
<feature type="region of interest" description="Disordered" evidence="9">
    <location>
        <begin position="227"/>
        <end position="246"/>
    </location>
</feature>
<dbReference type="Gene3D" id="3.30.40.10">
    <property type="entry name" value="Zinc/RING finger domain, C3HC4 (zinc finger)"/>
    <property type="match status" value="1"/>
</dbReference>
<dbReference type="CDD" id="cd16454">
    <property type="entry name" value="RING-H2_PA-TM-RING"/>
    <property type="match status" value="1"/>
</dbReference>
<dbReference type="PANTHER" id="PTHR47168:SF1">
    <property type="entry name" value="OS02G0798600 PROTEIN"/>
    <property type="match status" value="1"/>
</dbReference>
<feature type="domain" description="RING-type" evidence="12">
    <location>
        <begin position="477"/>
        <end position="521"/>
    </location>
</feature>
<feature type="compositionally biased region" description="Low complexity" evidence="9">
    <location>
        <begin position="227"/>
        <end position="243"/>
    </location>
</feature>
<evidence type="ECO:0000256" key="5">
    <source>
        <dbReference type="ARBA" id="ARBA00022833"/>
    </source>
</evidence>
<evidence type="ECO:0000256" key="2">
    <source>
        <dbReference type="ARBA" id="ARBA00022692"/>
    </source>
</evidence>
<dbReference type="EMBL" id="LN483157">
    <property type="protein sequence ID" value="CED83911.1"/>
    <property type="molecule type" value="Genomic_DNA"/>
</dbReference>
<accession>A0A0F7SR80</accession>
<dbReference type="PANTHER" id="PTHR47168">
    <property type="entry name" value="RING ZINC FINGER DOMAIN SUPERFAMILY PROTEIN-RELATED"/>
    <property type="match status" value="1"/>
</dbReference>
<feature type="signal peptide" evidence="11">
    <location>
        <begin position="1"/>
        <end position="16"/>
    </location>
</feature>
<evidence type="ECO:0000256" key="9">
    <source>
        <dbReference type="SAM" id="MobiDB-lite"/>
    </source>
</evidence>
<proteinExistence type="predicted"/>
<dbReference type="PROSITE" id="PS50089">
    <property type="entry name" value="ZF_RING_2"/>
    <property type="match status" value="1"/>
</dbReference>
<evidence type="ECO:0000313" key="13">
    <source>
        <dbReference type="EMBL" id="CED83911.1"/>
    </source>
</evidence>
<dbReference type="InterPro" id="IPR013083">
    <property type="entry name" value="Znf_RING/FYVE/PHD"/>
</dbReference>
<feature type="chain" id="PRO_5002522458" evidence="11">
    <location>
        <begin position="17"/>
        <end position="654"/>
    </location>
</feature>
<dbReference type="AlphaFoldDB" id="A0A0F7SR80"/>
<dbReference type="FunFam" id="3.30.40.10:FF:000388">
    <property type="entry name" value="Putative RING zinc finger domain superfamily protein"/>
    <property type="match status" value="1"/>
</dbReference>
<keyword evidence="7 10" id="KW-0472">Membrane</keyword>
<keyword evidence="11" id="KW-0732">Signal</keyword>
<keyword evidence="5" id="KW-0862">Zinc</keyword>
<evidence type="ECO:0000256" key="8">
    <source>
        <dbReference type="PROSITE-ProRule" id="PRU00175"/>
    </source>
</evidence>
<evidence type="ECO:0000256" key="1">
    <source>
        <dbReference type="ARBA" id="ARBA00004167"/>
    </source>
</evidence>
<feature type="region of interest" description="Disordered" evidence="9">
    <location>
        <begin position="575"/>
        <end position="641"/>
    </location>
</feature>
<dbReference type="SUPFAM" id="SSF57850">
    <property type="entry name" value="RING/U-box"/>
    <property type="match status" value="1"/>
</dbReference>
<comment type="subcellular location">
    <subcellularLocation>
        <location evidence="1">Membrane</location>
        <topology evidence="1">Single-pass membrane protein</topology>
    </subcellularLocation>
</comment>
<keyword evidence="3" id="KW-0479">Metal-binding</keyword>
<keyword evidence="4 8" id="KW-0863">Zinc-finger</keyword>
<keyword evidence="2 10" id="KW-0812">Transmembrane</keyword>
<dbReference type="SMART" id="SM00184">
    <property type="entry name" value="RING"/>
    <property type="match status" value="1"/>
</dbReference>
<evidence type="ECO:0000256" key="6">
    <source>
        <dbReference type="ARBA" id="ARBA00022989"/>
    </source>
</evidence>
<evidence type="ECO:0000256" key="4">
    <source>
        <dbReference type="ARBA" id="ARBA00022771"/>
    </source>
</evidence>
<dbReference type="GO" id="GO:0016020">
    <property type="term" value="C:membrane"/>
    <property type="evidence" value="ECO:0007669"/>
    <property type="project" value="UniProtKB-SubCell"/>
</dbReference>
<sequence length="654" mass="70825">MMVVWIVLVCSVCARGYIPAFALNNTAALSRNDSSMLDFIWVQGTYNAYISLQLTADANTSDYFPNEFANGGLDRGALVHFSEDLAQTNDSSNTPWIAFVSCDSNITDMSMENDIFSLARDRGAMAALLYSNTSEGCQITQNYLDNYEKPLDVYTTRNKNDAIIIESQFEQHCAAAFHNFNPSLLNSSYSSVTSLLSGIYPLSNTYVVAFLRAFNATSTDTTVVPTATATAPGSTSSSGSNAQSGGGKGKSLAMIILYVVIGCVAAIVISVIALGVFRSIRHPERYGPRRRVPAARQYPYNYDDPAFDDFSPSGTESYVPQTRTAGLARAIVDSFPIVRYVRRGGASSSEGAHRPLPENGDSPVKKKAEVGLGGHHRHLGEDEVWTLNVLRQSNQAGSLGDEEDESKFDDPSSPSSPTDRRTRNSSTSRLASDGTSRTIDEGPGQQNIHYRQEASDANETISKTQDVMSVEDVEESCPICLLEFEDGDGIRVLPCQGSHRFHKDCIDSWLIEISAVCPLCRKDFSQNAILPSLSATTPAPTFIGTPAGPNGINSTNSTNTTGPSARVQGFLARRRSRVSANRSVDLRSQSASNNHRNPNFNLDSNTNSNLSQILNTDPNELGRPLLPTPETENGQDIRDGAGQVRLNASTGVWG</sequence>
<evidence type="ECO:0000256" key="7">
    <source>
        <dbReference type="ARBA" id="ARBA00023136"/>
    </source>
</evidence>
<evidence type="ECO:0000256" key="10">
    <source>
        <dbReference type="SAM" id="Phobius"/>
    </source>
</evidence>
<dbReference type="GO" id="GO:0008270">
    <property type="term" value="F:zinc ion binding"/>
    <property type="evidence" value="ECO:0007669"/>
    <property type="project" value="UniProtKB-KW"/>
</dbReference>
<keyword evidence="13" id="KW-0436">Ligase</keyword>